<evidence type="ECO:0000256" key="1">
    <source>
        <dbReference type="ARBA" id="ARBA00010165"/>
    </source>
</evidence>
<dbReference type="GO" id="GO:0016301">
    <property type="term" value="F:kinase activity"/>
    <property type="evidence" value="ECO:0007669"/>
    <property type="project" value="UniProtKB-KW"/>
</dbReference>
<dbReference type="Gene3D" id="3.30.200.20">
    <property type="entry name" value="Phosphorylase Kinase, domain 1"/>
    <property type="match status" value="1"/>
</dbReference>
<evidence type="ECO:0000259" key="6">
    <source>
        <dbReference type="Pfam" id="PF01636"/>
    </source>
</evidence>
<dbReference type="GO" id="GO:0005524">
    <property type="term" value="F:ATP binding"/>
    <property type="evidence" value="ECO:0007669"/>
    <property type="project" value="UniProtKB-KW"/>
</dbReference>
<dbReference type="AlphaFoldDB" id="A0AAD4C2A8"/>
<proteinExistence type="inferred from homology"/>
<comment type="similarity">
    <text evidence="1">Belongs to the methylthioribose kinase family.</text>
</comment>
<evidence type="ECO:0000313" key="7">
    <source>
        <dbReference type="EMBL" id="KAF8445730.1"/>
    </source>
</evidence>
<name>A0AAD4C2A8_BOLED</name>
<dbReference type="Gene3D" id="3.90.1200.10">
    <property type="match status" value="1"/>
</dbReference>
<dbReference type="Pfam" id="PF01636">
    <property type="entry name" value="APH"/>
    <property type="match status" value="1"/>
</dbReference>
<evidence type="ECO:0000313" key="8">
    <source>
        <dbReference type="Proteomes" id="UP001194468"/>
    </source>
</evidence>
<protein>
    <submittedName>
        <fullName evidence="7">Kinase-like domain-containing protein</fullName>
    </submittedName>
</protein>
<dbReference type="PANTHER" id="PTHR34273">
    <property type="entry name" value="METHYLTHIORIBOSE KINASE"/>
    <property type="match status" value="1"/>
</dbReference>
<reference evidence="7" key="2">
    <citation type="journal article" date="2020" name="Nat. Commun.">
        <title>Large-scale genome sequencing of mycorrhizal fungi provides insights into the early evolution of symbiotic traits.</title>
        <authorList>
            <person name="Miyauchi S."/>
            <person name="Kiss E."/>
            <person name="Kuo A."/>
            <person name="Drula E."/>
            <person name="Kohler A."/>
            <person name="Sanchez-Garcia M."/>
            <person name="Morin E."/>
            <person name="Andreopoulos B."/>
            <person name="Barry K.W."/>
            <person name="Bonito G."/>
            <person name="Buee M."/>
            <person name="Carver A."/>
            <person name="Chen C."/>
            <person name="Cichocki N."/>
            <person name="Clum A."/>
            <person name="Culley D."/>
            <person name="Crous P.W."/>
            <person name="Fauchery L."/>
            <person name="Girlanda M."/>
            <person name="Hayes R.D."/>
            <person name="Keri Z."/>
            <person name="LaButti K."/>
            <person name="Lipzen A."/>
            <person name="Lombard V."/>
            <person name="Magnuson J."/>
            <person name="Maillard F."/>
            <person name="Murat C."/>
            <person name="Nolan M."/>
            <person name="Ohm R.A."/>
            <person name="Pangilinan J."/>
            <person name="Pereira M.F."/>
            <person name="Perotto S."/>
            <person name="Peter M."/>
            <person name="Pfister S."/>
            <person name="Riley R."/>
            <person name="Sitrit Y."/>
            <person name="Stielow J.B."/>
            <person name="Szollosi G."/>
            <person name="Zifcakova L."/>
            <person name="Stursova M."/>
            <person name="Spatafora J.W."/>
            <person name="Tedersoo L."/>
            <person name="Vaario L.M."/>
            <person name="Yamada A."/>
            <person name="Yan M."/>
            <person name="Wang P."/>
            <person name="Xu J."/>
            <person name="Bruns T."/>
            <person name="Baldrian P."/>
            <person name="Vilgalys R."/>
            <person name="Dunand C."/>
            <person name="Henrissat B."/>
            <person name="Grigoriev I.V."/>
            <person name="Hibbett D."/>
            <person name="Nagy L.G."/>
            <person name="Martin F.M."/>
        </authorList>
    </citation>
    <scope>NUCLEOTIDE SEQUENCE</scope>
    <source>
        <strain evidence="7">BED1</strain>
    </source>
</reference>
<dbReference type="PANTHER" id="PTHR34273:SF2">
    <property type="entry name" value="METHYLTHIORIBOSE KINASE"/>
    <property type="match status" value="1"/>
</dbReference>
<keyword evidence="4 7" id="KW-0418">Kinase</keyword>
<organism evidence="7 8">
    <name type="scientific">Boletus edulis BED1</name>
    <dbReference type="NCBI Taxonomy" id="1328754"/>
    <lineage>
        <taxon>Eukaryota</taxon>
        <taxon>Fungi</taxon>
        <taxon>Dikarya</taxon>
        <taxon>Basidiomycota</taxon>
        <taxon>Agaricomycotina</taxon>
        <taxon>Agaricomycetes</taxon>
        <taxon>Agaricomycetidae</taxon>
        <taxon>Boletales</taxon>
        <taxon>Boletineae</taxon>
        <taxon>Boletaceae</taxon>
        <taxon>Boletoideae</taxon>
        <taxon>Boletus</taxon>
    </lineage>
</organism>
<evidence type="ECO:0000256" key="5">
    <source>
        <dbReference type="ARBA" id="ARBA00022840"/>
    </source>
</evidence>
<evidence type="ECO:0000256" key="2">
    <source>
        <dbReference type="ARBA" id="ARBA00022679"/>
    </source>
</evidence>
<reference evidence="7" key="1">
    <citation type="submission" date="2019-10" db="EMBL/GenBank/DDBJ databases">
        <authorList>
            <consortium name="DOE Joint Genome Institute"/>
            <person name="Kuo A."/>
            <person name="Miyauchi S."/>
            <person name="Kiss E."/>
            <person name="Drula E."/>
            <person name="Kohler A."/>
            <person name="Sanchez-Garcia M."/>
            <person name="Andreopoulos B."/>
            <person name="Barry K.W."/>
            <person name="Bonito G."/>
            <person name="Buee M."/>
            <person name="Carver A."/>
            <person name="Chen C."/>
            <person name="Cichocki N."/>
            <person name="Clum A."/>
            <person name="Culley D."/>
            <person name="Crous P.W."/>
            <person name="Fauchery L."/>
            <person name="Girlanda M."/>
            <person name="Hayes R."/>
            <person name="Keri Z."/>
            <person name="LaButti K."/>
            <person name="Lipzen A."/>
            <person name="Lombard V."/>
            <person name="Magnuson J."/>
            <person name="Maillard F."/>
            <person name="Morin E."/>
            <person name="Murat C."/>
            <person name="Nolan M."/>
            <person name="Ohm R."/>
            <person name="Pangilinan J."/>
            <person name="Pereira M."/>
            <person name="Perotto S."/>
            <person name="Peter M."/>
            <person name="Riley R."/>
            <person name="Sitrit Y."/>
            <person name="Stielow B."/>
            <person name="Szollosi G."/>
            <person name="Zifcakova L."/>
            <person name="Stursova M."/>
            <person name="Spatafora J.W."/>
            <person name="Tedersoo L."/>
            <person name="Vaario L.-M."/>
            <person name="Yamada A."/>
            <person name="Yan M."/>
            <person name="Wang P."/>
            <person name="Xu J."/>
            <person name="Bruns T."/>
            <person name="Baldrian P."/>
            <person name="Vilgalys R."/>
            <person name="Henrissat B."/>
            <person name="Grigoriev I.V."/>
            <person name="Hibbett D."/>
            <person name="Nagy L.G."/>
            <person name="Martin F.M."/>
        </authorList>
    </citation>
    <scope>NUCLEOTIDE SEQUENCE</scope>
    <source>
        <strain evidence="7">BED1</strain>
    </source>
</reference>
<gene>
    <name evidence="7" type="ORF">L210DRAFT_3473724</name>
</gene>
<comment type="caution">
    <text evidence="7">The sequence shown here is derived from an EMBL/GenBank/DDBJ whole genome shotgun (WGS) entry which is preliminary data.</text>
</comment>
<dbReference type="InterPro" id="IPR002575">
    <property type="entry name" value="Aminoglycoside_PTrfase"/>
</dbReference>
<evidence type="ECO:0000256" key="3">
    <source>
        <dbReference type="ARBA" id="ARBA00022741"/>
    </source>
</evidence>
<keyword evidence="5" id="KW-0067">ATP-binding</keyword>
<dbReference type="SUPFAM" id="SSF56112">
    <property type="entry name" value="Protein kinase-like (PK-like)"/>
    <property type="match status" value="1"/>
</dbReference>
<sequence length="385" mass="42735">MSSVVEDLGTIPGIEAYLQDKPQFAARTVEKLLGGYANFTYRIYLHRAFAGRQTLVLKYAPPYAPASNGRFPLDQKRQLIEVQALRLAGRLSAANVPAFITVPAVHLFDEEKHVFIMDDAGEDCRTLKELLIEESFPQAVSEQIGRALGEFIIGVHTWNQNPDTDLTLFANSQVGKYIAALINYGRLESTLTGKHGIDTPALSDPLLDIPEAKMATILKLAERRQQEIYATSASDPMTHGDLWPGNLVVSLRRGTDGNIEGVEKLYVLDWELGKTGLPGLDLGQFCAEMYTLSEFYPTRRESTQTIIGSFLGTYGEWRGKGEDIELARIVMSHIGAHLVTWTPRIRSWSGRQKTREVVEKGVEMLVLGEEGTESSLRESIVGPLL</sequence>
<dbReference type="EMBL" id="WHUW01000005">
    <property type="protein sequence ID" value="KAF8445730.1"/>
    <property type="molecule type" value="Genomic_DNA"/>
</dbReference>
<feature type="domain" description="Aminoglycoside phosphotransferase" evidence="6">
    <location>
        <begin position="83"/>
        <end position="288"/>
    </location>
</feature>
<keyword evidence="3" id="KW-0547">Nucleotide-binding</keyword>
<evidence type="ECO:0000256" key="4">
    <source>
        <dbReference type="ARBA" id="ARBA00022777"/>
    </source>
</evidence>
<keyword evidence="8" id="KW-1185">Reference proteome</keyword>
<keyword evidence="2" id="KW-0808">Transferase</keyword>
<accession>A0AAD4C2A8</accession>
<dbReference type="InterPro" id="IPR011009">
    <property type="entry name" value="Kinase-like_dom_sf"/>
</dbReference>
<dbReference type="Proteomes" id="UP001194468">
    <property type="component" value="Unassembled WGS sequence"/>
</dbReference>